<organism evidence="8 9">
    <name type="scientific">Exiguobacterium aurantiacum</name>
    <dbReference type="NCBI Taxonomy" id="33987"/>
    <lineage>
        <taxon>Bacteria</taxon>
        <taxon>Bacillati</taxon>
        <taxon>Bacillota</taxon>
        <taxon>Bacilli</taxon>
        <taxon>Bacillales</taxon>
        <taxon>Bacillales Family XII. Incertae Sedis</taxon>
        <taxon>Exiguobacterium</taxon>
    </lineage>
</organism>
<comment type="similarity">
    <text evidence="1 5">Belongs to the MreC family.</text>
</comment>
<dbReference type="OrthoDB" id="9792313at2"/>
<feature type="coiled-coil region" evidence="6">
    <location>
        <begin position="79"/>
        <end position="113"/>
    </location>
</feature>
<dbReference type="Gene3D" id="2.40.10.350">
    <property type="entry name" value="Rod shape-determining protein MreC, domain 2"/>
    <property type="match status" value="1"/>
</dbReference>
<keyword evidence="6" id="KW-0175">Coiled coil</keyword>
<evidence type="ECO:0000259" key="7">
    <source>
        <dbReference type="Pfam" id="PF04085"/>
    </source>
</evidence>
<dbReference type="NCBIfam" id="TIGR00219">
    <property type="entry name" value="mreC"/>
    <property type="match status" value="1"/>
</dbReference>
<dbReference type="InterPro" id="IPR007221">
    <property type="entry name" value="MreC"/>
</dbReference>
<evidence type="ECO:0000256" key="4">
    <source>
        <dbReference type="ARBA" id="ARBA00032089"/>
    </source>
</evidence>
<feature type="domain" description="Rod shape-determining protein MreC beta-barrel core" evidence="7">
    <location>
        <begin position="124"/>
        <end position="276"/>
    </location>
</feature>
<reference evidence="8 9" key="1">
    <citation type="submission" date="2018-06" db="EMBL/GenBank/DDBJ databases">
        <authorList>
            <consortium name="Pathogen Informatics"/>
            <person name="Doyle S."/>
        </authorList>
    </citation>
    <scope>NUCLEOTIDE SEQUENCE [LARGE SCALE GENOMIC DNA]</scope>
    <source>
        <strain evidence="8 9">NCTC13163</strain>
    </source>
</reference>
<dbReference type="InterPro" id="IPR055342">
    <property type="entry name" value="MreC_beta-barrel_core"/>
</dbReference>
<dbReference type="PANTHER" id="PTHR34138">
    <property type="entry name" value="CELL SHAPE-DETERMINING PROTEIN MREC"/>
    <property type="match status" value="1"/>
</dbReference>
<dbReference type="GO" id="GO:0008360">
    <property type="term" value="P:regulation of cell shape"/>
    <property type="evidence" value="ECO:0007669"/>
    <property type="project" value="UniProtKB-KW"/>
</dbReference>
<dbReference type="PIRSF" id="PIRSF038471">
    <property type="entry name" value="MreC"/>
    <property type="match status" value="1"/>
</dbReference>
<comment type="function">
    <text evidence="5">Involved in formation and maintenance of cell shape.</text>
</comment>
<sequence length="296" mass="32724">MSRFVRNKKLIITLIGIILFVVILGVSIRGRSESAWYQDVTRDVVGTFQRVFTVPIGWMDSTVSSISDVRDIYEENRQLKQHLTKYAEVSVEAEDLRRENEELRKMVEASETSLRDFDLIPAEVIGRTPNDWQRYVTINVGQERGVERGMAVTAAGGMVGRVIQASAYTSQVQLLSDNNRTNNVSAVVNDADGKATYGTIDGFDSETNELFFTKISNSVELKEGEIVSTSGLGGRYPAGLVIGTVESIETDEYGVSQVARIKPEADFNEFSQMFVIDRTLVEPFLTGPEEGGAAGE</sequence>
<dbReference type="SMR" id="A0A377FV91"/>
<dbReference type="Gene3D" id="2.40.10.340">
    <property type="entry name" value="Rod shape-determining protein MreC, domain 1"/>
    <property type="match status" value="1"/>
</dbReference>
<keyword evidence="3 5" id="KW-0133">Cell shape</keyword>
<gene>
    <name evidence="8" type="ORF">NCTC13163_02097</name>
</gene>
<name>A0A377FV91_9BACL</name>
<dbReference type="EMBL" id="UGGP01000001">
    <property type="protein sequence ID" value="STO08720.1"/>
    <property type="molecule type" value="Genomic_DNA"/>
</dbReference>
<evidence type="ECO:0000256" key="2">
    <source>
        <dbReference type="ARBA" id="ARBA00013855"/>
    </source>
</evidence>
<evidence type="ECO:0000313" key="8">
    <source>
        <dbReference type="EMBL" id="STO08720.1"/>
    </source>
</evidence>
<dbReference type="Proteomes" id="UP000254060">
    <property type="component" value="Unassembled WGS sequence"/>
</dbReference>
<evidence type="ECO:0000313" key="9">
    <source>
        <dbReference type="Proteomes" id="UP000254060"/>
    </source>
</evidence>
<dbReference type="RefSeq" id="WP_024369865.1">
    <property type="nucleotide sequence ID" value="NZ_UGGP01000001.1"/>
</dbReference>
<evidence type="ECO:0000256" key="1">
    <source>
        <dbReference type="ARBA" id="ARBA00009369"/>
    </source>
</evidence>
<protein>
    <recommendedName>
        <fullName evidence="2 5">Cell shape-determining protein MreC</fullName>
    </recommendedName>
    <alternativeName>
        <fullName evidence="4 5">Cell shape protein MreC</fullName>
    </alternativeName>
</protein>
<dbReference type="AlphaFoldDB" id="A0A377FV91"/>
<evidence type="ECO:0000256" key="3">
    <source>
        <dbReference type="ARBA" id="ARBA00022960"/>
    </source>
</evidence>
<dbReference type="GO" id="GO:0005886">
    <property type="term" value="C:plasma membrane"/>
    <property type="evidence" value="ECO:0007669"/>
    <property type="project" value="TreeGrafter"/>
</dbReference>
<accession>A0A377FV91</accession>
<dbReference type="PANTHER" id="PTHR34138:SF1">
    <property type="entry name" value="CELL SHAPE-DETERMINING PROTEIN MREC"/>
    <property type="match status" value="1"/>
</dbReference>
<evidence type="ECO:0000256" key="5">
    <source>
        <dbReference type="PIRNR" id="PIRNR038471"/>
    </source>
</evidence>
<dbReference type="InterPro" id="IPR042175">
    <property type="entry name" value="Cell/Rod_MreC_2"/>
</dbReference>
<dbReference type="InterPro" id="IPR042177">
    <property type="entry name" value="Cell/Rod_1"/>
</dbReference>
<dbReference type="STRING" id="1397694.GCA_000702585_02586"/>
<evidence type="ECO:0000256" key="6">
    <source>
        <dbReference type="SAM" id="Coils"/>
    </source>
</evidence>
<proteinExistence type="inferred from homology"/>
<dbReference type="Pfam" id="PF04085">
    <property type="entry name" value="MreC"/>
    <property type="match status" value="1"/>
</dbReference>